<evidence type="ECO:0000256" key="4">
    <source>
        <dbReference type="ARBA" id="ARBA00022801"/>
    </source>
</evidence>
<dbReference type="Gene3D" id="3.40.470.10">
    <property type="entry name" value="Uracil-DNA glycosylase-like domain"/>
    <property type="match status" value="1"/>
</dbReference>
<dbReference type="InterPro" id="IPR002043">
    <property type="entry name" value="UDG_fam1"/>
</dbReference>
<evidence type="ECO:0000313" key="9">
    <source>
        <dbReference type="Proteomes" id="UP000168428"/>
    </source>
</evidence>
<dbReference type="RefSeq" id="YP_009044428.1">
    <property type="nucleotide sequence ID" value="NC_024382.1"/>
</dbReference>
<dbReference type="KEGG" id="vg:19735520"/>
<evidence type="ECO:0000259" key="7">
    <source>
        <dbReference type="SMART" id="SM00986"/>
    </source>
</evidence>
<keyword evidence="2" id="KW-1048">Host nucleus</keyword>
<dbReference type="PANTHER" id="PTHR11264:SF0">
    <property type="entry name" value="URACIL-DNA GLYCOSYLASE"/>
    <property type="match status" value="1"/>
</dbReference>
<dbReference type="GeneID" id="19735520"/>
<dbReference type="EMBL" id="KF274499">
    <property type="protein sequence ID" value="AIA62082.1"/>
    <property type="molecule type" value="Genomic_DNA"/>
</dbReference>
<dbReference type="PANTHER" id="PTHR11264">
    <property type="entry name" value="URACIL-DNA GLYCOSYLASE"/>
    <property type="match status" value="1"/>
</dbReference>
<proteinExistence type="inferred from homology"/>
<dbReference type="SMART" id="SM00987">
    <property type="entry name" value="UreE_C"/>
    <property type="match status" value="1"/>
</dbReference>
<keyword evidence="3" id="KW-0227">DNA damage</keyword>
<dbReference type="SUPFAM" id="SSF52141">
    <property type="entry name" value="Uracil-DNA glycosylase-like"/>
    <property type="match status" value="1"/>
</dbReference>
<feature type="active site" description="Proton acceptor" evidence="6">
    <location>
        <position position="88"/>
    </location>
</feature>
<evidence type="ECO:0000256" key="2">
    <source>
        <dbReference type="ARBA" id="ARBA00022562"/>
    </source>
</evidence>
<dbReference type="SMART" id="SM00986">
    <property type="entry name" value="UDG"/>
    <property type="match status" value="1"/>
</dbReference>
<protein>
    <submittedName>
        <fullName evidence="8">Orf46</fullName>
    </submittedName>
</protein>
<dbReference type="GO" id="GO:0097510">
    <property type="term" value="P:base-excision repair, AP site formation via deaminated base removal"/>
    <property type="evidence" value="ECO:0007669"/>
    <property type="project" value="TreeGrafter"/>
</dbReference>
<dbReference type="InterPro" id="IPR018085">
    <property type="entry name" value="Ura-DNA_Glyclase_AS"/>
</dbReference>
<dbReference type="CDD" id="cd10027">
    <property type="entry name" value="UDG-F1-like"/>
    <property type="match status" value="1"/>
</dbReference>
<evidence type="ECO:0000256" key="6">
    <source>
        <dbReference type="PROSITE-ProRule" id="PRU10072"/>
    </source>
</evidence>
<evidence type="ECO:0000313" key="8">
    <source>
        <dbReference type="EMBL" id="AIA62082.1"/>
    </source>
</evidence>
<comment type="similarity">
    <text evidence="1">Belongs to the uracil-DNA glycosylase (UDG) superfamily. UNG family.</text>
</comment>
<dbReference type="PROSITE" id="PS00130">
    <property type="entry name" value="U_DNA_GLYCOSYLASE"/>
    <property type="match status" value="1"/>
</dbReference>
<accession>A0A068ADF3</accession>
<dbReference type="NCBIfam" id="TIGR00628">
    <property type="entry name" value="ung"/>
    <property type="match status" value="1"/>
</dbReference>
<dbReference type="GO" id="GO:0004844">
    <property type="term" value="F:uracil DNA N-glycosylase activity"/>
    <property type="evidence" value="ECO:0007669"/>
    <property type="project" value="InterPro"/>
</dbReference>
<name>A0A068ADF3_9GAMA</name>
<dbReference type="InterPro" id="IPR005122">
    <property type="entry name" value="Uracil-DNA_glycosylase-like"/>
</dbReference>
<sequence length="253" mass="28828">MEKWLKKHMWSALPDHQTPTNSDDLLLAEAWIQFLDMTPFFKQKLYNTLAKVNEMRKYRTIYPPQDEIMSWSHLCTPEEVKVVIIGQDPYHGGQANGQAFSVNRGFPIPPSLQNIFREVRNCYPDFASPGHGCLEEWGRRGVLLLNTILTVEAKKPGSHSDLGWAWFTNLIISTLSEKLNNCVFILWGSKAVAKSLMINKQKHLVLKAQHPSPLAAKNNYSSSQCKFLGCGHFLTANKYLAENNKVPIDWTLE</sequence>
<dbReference type="OrthoDB" id="11388at10239"/>
<gene>
    <name evidence="8" type="ORF">ALHV2gp42</name>
</gene>
<reference evidence="8 9" key="1">
    <citation type="journal article" date="2014" name="Vet. Microbiol.">
        <title>Malignant catarrhal fever in American bison (Bison bison) experimentally infected with alcelaphine herpesvirus 2.</title>
        <authorList>
            <person name="Taus N.S."/>
            <person name="O'Toole D."/>
            <person name="Herndon D.R."/>
            <person name="Cunha C.W."/>
            <person name="Warg J.V."/>
            <person name="Seal B.S."/>
            <person name="Brooking A."/>
            <person name="Li H."/>
        </authorList>
    </citation>
    <scope>NUCLEOTIDE SEQUENCE [LARGE SCALE GENOMIC DNA]</scope>
    <source>
        <strain evidence="8">Topi-AlHV-2</strain>
    </source>
</reference>
<evidence type="ECO:0000256" key="1">
    <source>
        <dbReference type="ARBA" id="ARBA00008184"/>
    </source>
</evidence>
<evidence type="ECO:0000256" key="3">
    <source>
        <dbReference type="ARBA" id="ARBA00022763"/>
    </source>
</evidence>
<organism evidence="8 9">
    <name type="scientific">Alcelaphine gammaherpesvirus 2</name>
    <dbReference type="NCBI Taxonomy" id="138184"/>
    <lineage>
        <taxon>Viruses</taxon>
        <taxon>Duplodnaviria</taxon>
        <taxon>Heunggongvirae</taxon>
        <taxon>Peploviricota</taxon>
        <taxon>Herviviricetes</taxon>
        <taxon>Herpesvirales</taxon>
        <taxon>Orthoherpesviridae</taxon>
        <taxon>Gammaherpesvirinae</taxon>
        <taxon>Macavirus</taxon>
        <taxon>Macavirus alcelaphinegamma2</taxon>
    </lineage>
</organism>
<keyword evidence="9" id="KW-1185">Reference proteome</keyword>
<keyword evidence="4" id="KW-0378">Hydrolase</keyword>
<dbReference type="HAMAP" id="MF_00148">
    <property type="entry name" value="UDG"/>
    <property type="match status" value="1"/>
</dbReference>
<dbReference type="Pfam" id="PF03167">
    <property type="entry name" value="UDG"/>
    <property type="match status" value="1"/>
</dbReference>
<dbReference type="InterPro" id="IPR036895">
    <property type="entry name" value="Uracil-DNA_glycosylase-like_sf"/>
</dbReference>
<evidence type="ECO:0000256" key="5">
    <source>
        <dbReference type="ARBA" id="ARBA00023204"/>
    </source>
</evidence>
<dbReference type="NCBIfam" id="NF003592">
    <property type="entry name" value="PRK05254.1-5"/>
    <property type="match status" value="1"/>
</dbReference>
<dbReference type="Proteomes" id="UP000168428">
    <property type="component" value="Segment"/>
</dbReference>
<dbReference type="NCBIfam" id="NF003589">
    <property type="entry name" value="PRK05254.1-2"/>
    <property type="match status" value="1"/>
</dbReference>
<keyword evidence="5" id="KW-0234">DNA repair</keyword>
<feature type="domain" description="Uracil-DNA glycosylase-like" evidence="7">
    <location>
        <begin position="73"/>
        <end position="240"/>
    </location>
</feature>